<dbReference type="GO" id="GO:0006099">
    <property type="term" value="P:tricarboxylic acid cycle"/>
    <property type="evidence" value="ECO:0007669"/>
    <property type="project" value="UniProtKB-UniPathway"/>
</dbReference>
<evidence type="ECO:0000256" key="12">
    <source>
        <dbReference type="ARBA" id="ARBA00022982"/>
    </source>
</evidence>
<evidence type="ECO:0000256" key="7">
    <source>
        <dbReference type="ARBA" id="ARBA00022448"/>
    </source>
</evidence>
<keyword evidence="11" id="KW-0479">Metal-binding</keyword>
<gene>
    <name evidence="17" type="ORF">PU02_0368</name>
</gene>
<dbReference type="Proteomes" id="UP000057213">
    <property type="component" value="Chromosome"/>
</dbReference>
<proteinExistence type="predicted"/>
<keyword evidence="15 16" id="KW-0472">Membrane</keyword>
<dbReference type="NCBIfam" id="TIGR02968">
    <property type="entry name" value="succ_dehyd_anc"/>
    <property type="match status" value="1"/>
</dbReference>
<evidence type="ECO:0000256" key="11">
    <source>
        <dbReference type="ARBA" id="ARBA00022723"/>
    </source>
</evidence>
<dbReference type="Gene3D" id="1.20.1300.10">
    <property type="entry name" value="Fumarate reductase/succinate dehydrogenase, transmembrane subunit"/>
    <property type="match status" value="1"/>
</dbReference>
<evidence type="ECO:0000256" key="15">
    <source>
        <dbReference type="ARBA" id="ARBA00023136"/>
    </source>
</evidence>
<dbReference type="STRING" id="1318743.PU02_0368"/>
<evidence type="ECO:0000256" key="6">
    <source>
        <dbReference type="ARBA" id="ARBA00019425"/>
    </source>
</evidence>
<evidence type="ECO:0000256" key="14">
    <source>
        <dbReference type="ARBA" id="ARBA00023004"/>
    </source>
</evidence>
<keyword evidence="12" id="KW-0249">Electron transport</keyword>
<evidence type="ECO:0000256" key="16">
    <source>
        <dbReference type="SAM" id="Phobius"/>
    </source>
</evidence>
<evidence type="ECO:0000313" key="17">
    <source>
        <dbReference type="EMBL" id="ALE03182.1"/>
    </source>
</evidence>
<dbReference type="KEGG" id="banc:PU02_0368"/>
<evidence type="ECO:0000256" key="10">
    <source>
        <dbReference type="ARBA" id="ARBA00022692"/>
    </source>
</evidence>
<feature type="transmembrane region" description="Helical" evidence="16">
    <location>
        <begin position="61"/>
        <end position="80"/>
    </location>
</feature>
<dbReference type="OrthoDB" id="9809280at2"/>
<organism evidence="17 18">
    <name type="scientific">Bartonella ancashensis</name>
    <dbReference type="NCBI Taxonomy" id="1318743"/>
    <lineage>
        <taxon>Bacteria</taxon>
        <taxon>Pseudomonadati</taxon>
        <taxon>Pseudomonadota</taxon>
        <taxon>Alphaproteobacteria</taxon>
        <taxon>Hyphomicrobiales</taxon>
        <taxon>Bartonellaceae</taxon>
        <taxon>Bartonella</taxon>
    </lineage>
</organism>
<dbReference type="InterPro" id="IPR034804">
    <property type="entry name" value="SQR/QFR_C/D"/>
</dbReference>
<keyword evidence="13 16" id="KW-1133">Transmembrane helix</keyword>
<dbReference type="RefSeq" id="WP_053943811.1">
    <property type="nucleotide sequence ID" value="NZ_CP010401.1"/>
</dbReference>
<evidence type="ECO:0000256" key="3">
    <source>
        <dbReference type="ARBA" id="ARBA00004141"/>
    </source>
</evidence>
<comment type="subunit">
    <text evidence="5">Part of an enzyme complex containing four subunits: a flavoprotein, an iron-sulfur protein, plus two membrane-anchoring proteins, SdhC and SdhD.</text>
</comment>
<dbReference type="GO" id="GO:0046872">
    <property type="term" value="F:metal ion binding"/>
    <property type="evidence" value="ECO:0007669"/>
    <property type="project" value="UniProtKB-KW"/>
</dbReference>
<dbReference type="EMBL" id="CP010401">
    <property type="protein sequence ID" value="ALE03182.1"/>
    <property type="molecule type" value="Genomic_DNA"/>
</dbReference>
<dbReference type="GO" id="GO:0016020">
    <property type="term" value="C:membrane"/>
    <property type="evidence" value="ECO:0007669"/>
    <property type="project" value="UniProtKB-SubCell"/>
</dbReference>
<evidence type="ECO:0000256" key="13">
    <source>
        <dbReference type="ARBA" id="ARBA00022989"/>
    </source>
</evidence>
<feature type="transmembrane region" description="Helical" evidence="16">
    <location>
        <begin position="100"/>
        <end position="121"/>
    </location>
</feature>
<evidence type="ECO:0000256" key="8">
    <source>
        <dbReference type="ARBA" id="ARBA00022532"/>
    </source>
</evidence>
<protein>
    <recommendedName>
        <fullName evidence="6">Succinate dehydrogenase hydrophobic membrane anchor subunit</fullName>
    </recommendedName>
</protein>
<feature type="transmembrane region" description="Helical" evidence="16">
    <location>
        <begin position="26"/>
        <end position="49"/>
    </location>
</feature>
<comment type="subcellular location">
    <subcellularLocation>
        <location evidence="3">Membrane</location>
        <topology evidence="3">Multi-pass membrane protein</topology>
    </subcellularLocation>
</comment>
<evidence type="ECO:0000256" key="5">
    <source>
        <dbReference type="ARBA" id="ARBA00011558"/>
    </source>
</evidence>
<evidence type="ECO:0000256" key="1">
    <source>
        <dbReference type="ARBA" id="ARBA00001971"/>
    </source>
</evidence>
<sequence>MKRDYRTAVGRARGFGSAHEGTSHFWLQHLTSLVNVPLLVFFIILVMSLIGKDYDFIHARLSHPVVAVFMGLMVFSNLYYMKLEMQLVIEDYIPHKNTRAFFLILNVAYCFIMGGFTIFALSKIALGG</sequence>
<evidence type="ECO:0000256" key="2">
    <source>
        <dbReference type="ARBA" id="ARBA00004050"/>
    </source>
</evidence>
<dbReference type="UniPathway" id="UPA00223"/>
<comment type="cofactor">
    <cofactor evidence="1">
        <name>heme</name>
        <dbReference type="ChEBI" id="CHEBI:30413"/>
    </cofactor>
</comment>
<comment type="pathway">
    <text evidence="4">Carbohydrate metabolism; tricarboxylic acid cycle.</text>
</comment>
<dbReference type="SUPFAM" id="SSF81343">
    <property type="entry name" value="Fumarate reductase respiratory complex transmembrane subunits"/>
    <property type="match status" value="1"/>
</dbReference>
<dbReference type="CDD" id="cd03495">
    <property type="entry name" value="SQR_TypeC_SdhD_like"/>
    <property type="match status" value="1"/>
</dbReference>
<dbReference type="InterPro" id="IPR014312">
    <property type="entry name" value="Succ_DH_anchor"/>
</dbReference>
<keyword evidence="18" id="KW-1185">Reference proteome</keyword>
<dbReference type="PATRIC" id="fig|1318743.3.peg.379"/>
<dbReference type="InterPro" id="IPR000701">
    <property type="entry name" value="SuccDH_FuR_B_TM-su"/>
</dbReference>
<comment type="function">
    <text evidence="2">Membrane-anchoring subunit of succinate dehydrogenase (SDH).</text>
</comment>
<dbReference type="Pfam" id="PF01127">
    <property type="entry name" value="Sdh_cyt"/>
    <property type="match status" value="1"/>
</dbReference>
<dbReference type="GO" id="GO:0020037">
    <property type="term" value="F:heme binding"/>
    <property type="evidence" value="ECO:0007669"/>
    <property type="project" value="InterPro"/>
</dbReference>
<keyword evidence="14" id="KW-0408">Iron</keyword>
<keyword evidence="10 16" id="KW-0812">Transmembrane</keyword>
<evidence type="ECO:0000256" key="9">
    <source>
        <dbReference type="ARBA" id="ARBA00022617"/>
    </source>
</evidence>
<reference evidence="17 18" key="1">
    <citation type="journal article" date="2015" name="Genome Announc.">
        <title>Complete Genome Sequence of Bartonella ancashensis Strain 20.00, Isolated from the Blood of a Patient with Verruga Peruana.</title>
        <authorList>
            <person name="Hang J."/>
            <person name="Mullins K.E."/>
            <person name="Clifford R.J."/>
            <person name="Onmus-Leone F."/>
            <person name="Yang Y."/>
            <person name="Jiang J."/>
            <person name="Leguia M."/>
            <person name="Kasper M.R."/>
            <person name="Maguina C."/>
            <person name="Lesho E.P."/>
            <person name="Jarman R.G."/>
            <person name="Richards A.L."/>
            <person name="Blazes D."/>
        </authorList>
    </citation>
    <scope>NUCLEOTIDE SEQUENCE [LARGE SCALE GENOMIC DNA]</scope>
    <source>
        <strain evidence="17 18">20.00</strain>
    </source>
</reference>
<evidence type="ECO:0000313" key="18">
    <source>
        <dbReference type="Proteomes" id="UP000057213"/>
    </source>
</evidence>
<keyword evidence="7" id="KW-0813">Transport</keyword>
<dbReference type="AlphaFoldDB" id="A0A0M4LFX0"/>
<name>A0A0M4LFX0_9HYPH</name>
<evidence type="ECO:0000256" key="4">
    <source>
        <dbReference type="ARBA" id="ARBA00005163"/>
    </source>
</evidence>
<keyword evidence="8" id="KW-0816">Tricarboxylic acid cycle</keyword>
<accession>A0A0M4LFX0</accession>
<keyword evidence="9" id="KW-0349">Heme</keyword>